<keyword evidence="2" id="KW-1185">Reference proteome</keyword>
<evidence type="ECO:0000313" key="2">
    <source>
        <dbReference type="Proteomes" id="UP000299102"/>
    </source>
</evidence>
<accession>A0A4C1X8E6</accession>
<dbReference type="Proteomes" id="UP000299102">
    <property type="component" value="Unassembled WGS sequence"/>
</dbReference>
<evidence type="ECO:0000313" key="1">
    <source>
        <dbReference type="EMBL" id="GBP59162.1"/>
    </source>
</evidence>
<organism evidence="1 2">
    <name type="scientific">Eumeta variegata</name>
    <name type="common">Bagworm moth</name>
    <name type="synonym">Eumeta japonica</name>
    <dbReference type="NCBI Taxonomy" id="151549"/>
    <lineage>
        <taxon>Eukaryota</taxon>
        <taxon>Metazoa</taxon>
        <taxon>Ecdysozoa</taxon>
        <taxon>Arthropoda</taxon>
        <taxon>Hexapoda</taxon>
        <taxon>Insecta</taxon>
        <taxon>Pterygota</taxon>
        <taxon>Neoptera</taxon>
        <taxon>Endopterygota</taxon>
        <taxon>Lepidoptera</taxon>
        <taxon>Glossata</taxon>
        <taxon>Ditrysia</taxon>
        <taxon>Tineoidea</taxon>
        <taxon>Psychidae</taxon>
        <taxon>Oiketicinae</taxon>
        <taxon>Eumeta</taxon>
    </lineage>
</organism>
<dbReference type="AlphaFoldDB" id="A0A4C1X8E6"/>
<protein>
    <submittedName>
        <fullName evidence="1">Uncharacterized protein</fullName>
    </submittedName>
</protein>
<gene>
    <name evidence="1" type="ORF">EVAR_53315_1</name>
</gene>
<dbReference type="EMBL" id="BGZK01000754">
    <property type="protein sequence ID" value="GBP59162.1"/>
    <property type="molecule type" value="Genomic_DNA"/>
</dbReference>
<name>A0A4C1X8E6_EUMVA</name>
<reference evidence="1 2" key="1">
    <citation type="journal article" date="2019" name="Commun. Biol.">
        <title>The bagworm genome reveals a unique fibroin gene that provides high tensile strength.</title>
        <authorList>
            <person name="Kono N."/>
            <person name="Nakamura H."/>
            <person name="Ohtoshi R."/>
            <person name="Tomita M."/>
            <person name="Numata K."/>
            <person name="Arakawa K."/>
        </authorList>
    </citation>
    <scope>NUCLEOTIDE SEQUENCE [LARGE SCALE GENOMIC DNA]</scope>
</reference>
<proteinExistence type="predicted"/>
<comment type="caution">
    <text evidence="1">The sequence shown here is derived from an EMBL/GenBank/DDBJ whole genome shotgun (WGS) entry which is preliminary data.</text>
</comment>
<sequence>MFLMPFKCVPLSGLFIFLTFLPANDGALLSIFRFIDILVPRPKRAHTHTHYCKSCSFVRTGRPISRYLQTRESSTRCELYVALFCRSLTPNICSTESITQKNTWLQERLVSLISGPATRFDLTVVNFDTETSENRSSAGEAHRTNAQGCLVVSQSRSEQNDVTSLHVQHTKFSGTTSDNTIPSQNPALNAIPIKLSETSTYRGLKWCFIAV</sequence>